<dbReference type="InterPro" id="IPR000629">
    <property type="entry name" value="RNA-helicase_DEAD-box_CS"/>
</dbReference>
<feature type="domain" description="Helicase C-terminal" evidence="12">
    <location>
        <begin position="456"/>
        <end position="603"/>
    </location>
</feature>
<evidence type="ECO:0000259" key="12">
    <source>
        <dbReference type="PROSITE" id="PS51194"/>
    </source>
</evidence>
<dbReference type="PROSITE" id="PS51195">
    <property type="entry name" value="Q_MOTIF"/>
    <property type="match status" value="1"/>
</dbReference>
<dbReference type="PROSITE" id="PS51194">
    <property type="entry name" value="HELICASE_CTER"/>
    <property type="match status" value="1"/>
</dbReference>
<feature type="region of interest" description="Disordered" evidence="10">
    <location>
        <begin position="1"/>
        <end position="68"/>
    </location>
</feature>
<feature type="compositionally biased region" description="Low complexity" evidence="10">
    <location>
        <begin position="598"/>
        <end position="611"/>
    </location>
</feature>
<evidence type="ECO:0000256" key="2">
    <source>
        <dbReference type="ARBA" id="ARBA00022741"/>
    </source>
</evidence>
<reference evidence="14" key="1">
    <citation type="submission" date="2020-11" db="EMBL/GenBank/DDBJ databases">
        <authorList>
            <person name="Tran Van P."/>
        </authorList>
    </citation>
    <scope>NUCLEOTIDE SEQUENCE</scope>
</reference>
<dbReference type="InterPro" id="IPR014001">
    <property type="entry name" value="Helicase_ATP-bd"/>
</dbReference>
<accession>A0A7R8ZY84</accession>
<dbReference type="Pfam" id="PF00271">
    <property type="entry name" value="Helicase_C"/>
    <property type="match status" value="1"/>
</dbReference>
<dbReference type="OrthoDB" id="196131at2759"/>
<dbReference type="GO" id="GO:0005524">
    <property type="term" value="F:ATP binding"/>
    <property type="evidence" value="ECO:0007669"/>
    <property type="project" value="UniProtKB-KW"/>
</dbReference>
<evidence type="ECO:0000313" key="14">
    <source>
        <dbReference type="EMBL" id="CAD7241383.1"/>
    </source>
</evidence>
<dbReference type="InterPro" id="IPR027417">
    <property type="entry name" value="P-loop_NTPase"/>
</dbReference>
<evidence type="ECO:0000256" key="1">
    <source>
        <dbReference type="ARBA" id="ARBA00012552"/>
    </source>
</evidence>
<dbReference type="EC" id="3.6.4.13" evidence="1"/>
<dbReference type="SMART" id="SM00490">
    <property type="entry name" value="HELICc"/>
    <property type="match status" value="1"/>
</dbReference>
<keyword evidence="6" id="KW-0694">RNA-binding</keyword>
<keyword evidence="15" id="KW-1185">Reference proteome</keyword>
<dbReference type="InterPro" id="IPR014014">
    <property type="entry name" value="RNA_helicase_DEAD_Q_motif"/>
</dbReference>
<dbReference type="InterPro" id="IPR001650">
    <property type="entry name" value="Helicase_C-like"/>
</dbReference>
<dbReference type="Proteomes" id="UP000677054">
    <property type="component" value="Unassembled WGS sequence"/>
</dbReference>
<dbReference type="SMART" id="SM00487">
    <property type="entry name" value="DEXDc"/>
    <property type="match status" value="1"/>
</dbReference>
<dbReference type="Gene3D" id="3.40.50.300">
    <property type="entry name" value="P-loop containing nucleotide triphosphate hydrolases"/>
    <property type="match status" value="2"/>
</dbReference>
<dbReference type="CDD" id="cd18787">
    <property type="entry name" value="SF2_C_DEAD"/>
    <property type="match status" value="1"/>
</dbReference>
<evidence type="ECO:0000256" key="8">
    <source>
        <dbReference type="PROSITE-ProRule" id="PRU00552"/>
    </source>
</evidence>
<feature type="compositionally biased region" description="Gly residues" evidence="10">
    <location>
        <begin position="107"/>
        <end position="117"/>
    </location>
</feature>
<feature type="domain" description="DEAD-box RNA helicase Q" evidence="13">
    <location>
        <begin position="215"/>
        <end position="243"/>
    </location>
</feature>
<feature type="compositionally biased region" description="Gly residues" evidence="10">
    <location>
        <begin position="619"/>
        <end position="628"/>
    </location>
</feature>
<dbReference type="InterPro" id="IPR044763">
    <property type="entry name" value="Ded1/Dbp1_DEADc"/>
</dbReference>
<evidence type="ECO:0000256" key="3">
    <source>
        <dbReference type="ARBA" id="ARBA00022801"/>
    </source>
</evidence>
<keyword evidence="3 9" id="KW-0378">Hydrolase</keyword>
<keyword evidence="4 9" id="KW-0347">Helicase</keyword>
<dbReference type="CDD" id="cd17967">
    <property type="entry name" value="DEADc_DDX3_DDX4"/>
    <property type="match status" value="1"/>
</dbReference>
<evidence type="ECO:0000313" key="15">
    <source>
        <dbReference type="Proteomes" id="UP000677054"/>
    </source>
</evidence>
<sequence length="661" mass="71227">MMDDDWDADTSSGTGKSTMNGSIPASQNNPSYGSGFGARGRGRGAQNGTMDDSWDELDKGGLNSFTSGGGGSTGGANYFSGNFSGGSFGQDDSGWKDENQRSFGNGDRQGGRGGGGGGRVEVAVVVVVVGALNVVRKVTCPESAPRVTVQVDEGEEVVAGPVISVIRKATCPVTALMVIVEVGGIVVALVEAALTKMEKVEVVEVTGNDPPFHIETFESSFLREILLDNVRKANYKKPTPVQKYAIPIVMSGRDLMACAQTGSGKTAAFILPILHKMLADGIDGAAYNIPQEPYAVIMSPTRELAIQIYKECCKFSHGSIIRPQISYGGTSSSYQSKKIINGCHILVATPGRLLDFVDKGTVSFKKVKFLVLDEADRMLDMGFMPEVKRMVHHPSMPDKGERQTLMFSATFPEEIQHLAREFLNDYLFLAVGMVGSANEDVRQDFFQVEKHNKREKLMEILNECGKTEKTLVFVKEKRMADFIATYTSTQGLPTTSIHGDRLQREREEALADFKAGRMPILVATAVAARGLDIKDVAHVINYDLPEGIDEYVHRIGRTGRVGNLGRATSFFDMECDIPLARPLAGQNVPDWLERCAQSSTSFSSGGPSSRYGGRDIRRFGGGGGGGNRGNRDGDDFGGSGNAGGGSGNSYNPPQQEEEEWD</sequence>
<dbReference type="GO" id="GO:0003724">
    <property type="term" value="F:RNA helicase activity"/>
    <property type="evidence" value="ECO:0007669"/>
    <property type="project" value="UniProtKB-EC"/>
</dbReference>
<feature type="compositionally biased region" description="Gly residues" evidence="10">
    <location>
        <begin position="34"/>
        <end position="45"/>
    </location>
</feature>
<dbReference type="SUPFAM" id="SSF52540">
    <property type="entry name" value="P-loop containing nucleoside triphosphate hydrolases"/>
    <property type="match status" value="2"/>
</dbReference>
<evidence type="ECO:0000256" key="5">
    <source>
        <dbReference type="ARBA" id="ARBA00022840"/>
    </source>
</evidence>
<gene>
    <name evidence="14" type="ORF">DSTB1V02_LOCUS1376</name>
</gene>
<dbReference type="PROSITE" id="PS51192">
    <property type="entry name" value="HELICASE_ATP_BIND_1"/>
    <property type="match status" value="1"/>
</dbReference>
<dbReference type="InterPro" id="IPR011545">
    <property type="entry name" value="DEAD/DEAH_box_helicase_dom"/>
</dbReference>
<keyword evidence="5 9" id="KW-0067">ATP-binding</keyword>
<dbReference type="GO" id="GO:0003723">
    <property type="term" value="F:RNA binding"/>
    <property type="evidence" value="ECO:0007669"/>
    <property type="project" value="UniProtKB-KW"/>
</dbReference>
<feature type="domain" description="Helicase ATP-binding" evidence="11">
    <location>
        <begin position="246"/>
        <end position="429"/>
    </location>
</feature>
<dbReference type="EMBL" id="LR899647">
    <property type="protein sequence ID" value="CAD7241383.1"/>
    <property type="molecule type" value="Genomic_DNA"/>
</dbReference>
<protein>
    <recommendedName>
        <fullName evidence="1">RNA helicase</fullName>
        <ecNumber evidence="1">3.6.4.13</ecNumber>
    </recommendedName>
</protein>
<comment type="similarity">
    <text evidence="9">Belongs to the DEAD box helicase family.</text>
</comment>
<evidence type="ECO:0000256" key="9">
    <source>
        <dbReference type="RuleBase" id="RU000492"/>
    </source>
</evidence>
<comment type="catalytic activity">
    <reaction evidence="7">
        <text>ATP + H2O = ADP + phosphate + H(+)</text>
        <dbReference type="Rhea" id="RHEA:13065"/>
        <dbReference type="ChEBI" id="CHEBI:15377"/>
        <dbReference type="ChEBI" id="CHEBI:15378"/>
        <dbReference type="ChEBI" id="CHEBI:30616"/>
        <dbReference type="ChEBI" id="CHEBI:43474"/>
        <dbReference type="ChEBI" id="CHEBI:456216"/>
        <dbReference type="EC" id="3.6.4.13"/>
    </reaction>
</comment>
<dbReference type="FunFam" id="3.40.50.300:FF:000008">
    <property type="entry name" value="ATP-dependent RNA helicase RhlB"/>
    <property type="match status" value="1"/>
</dbReference>
<dbReference type="EMBL" id="CAJPEV010000130">
    <property type="protein sequence ID" value="CAG0881058.1"/>
    <property type="molecule type" value="Genomic_DNA"/>
</dbReference>
<evidence type="ECO:0000256" key="7">
    <source>
        <dbReference type="ARBA" id="ARBA00047984"/>
    </source>
</evidence>
<dbReference type="GO" id="GO:0016787">
    <property type="term" value="F:hydrolase activity"/>
    <property type="evidence" value="ECO:0007669"/>
    <property type="project" value="UniProtKB-KW"/>
</dbReference>
<evidence type="ECO:0000256" key="6">
    <source>
        <dbReference type="ARBA" id="ARBA00022884"/>
    </source>
</evidence>
<evidence type="ECO:0000256" key="4">
    <source>
        <dbReference type="ARBA" id="ARBA00022806"/>
    </source>
</evidence>
<feature type="region of interest" description="Disordered" evidence="10">
    <location>
        <begin position="598"/>
        <end position="661"/>
    </location>
</feature>
<feature type="compositionally biased region" description="Polar residues" evidence="10">
    <location>
        <begin position="9"/>
        <end position="32"/>
    </location>
</feature>
<feature type="compositionally biased region" description="Gly residues" evidence="10">
    <location>
        <begin position="636"/>
        <end position="647"/>
    </location>
</feature>
<feature type="region of interest" description="Disordered" evidence="10">
    <location>
        <begin position="89"/>
        <end position="117"/>
    </location>
</feature>
<name>A0A7R8ZY84_9CRUS</name>
<dbReference type="AlphaFoldDB" id="A0A7R8ZY84"/>
<dbReference type="FunFam" id="3.40.50.300:FF:000397">
    <property type="entry name" value="Probable ATP-dependent RNA helicase DDX4"/>
    <property type="match status" value="1"/>
</dbReference>
<evidence type="ECO:0000259" key="11">
    <source>
        <dbReference type="PROSITE" id="PS51192"/>
    </source>
</evidence>
<dbReference type="Pfam" id="PF00270">
    <property type="entry name" value="DEAD"/>
    <property type="match status" value="1"/>
</dbReference>
<dbReference type="PROSITE" id="PS00039">
    <property type="entry name" value="DEAD_ATP_HELICASE"/>
    <property type="match status" value="1"/>
</dbReference>
<keyword evidence="2 9" id="KW-0547">Nucleotide-binding</keyword>
<feature type="short sequence motif" description="Q motif" evidence="8">
    <location>
        <begin position="215"/>
        <end position="243"/>
    </location>
</feature>
<organism evidence="14">
    <name type="scientific">Darwinula stevensoni</name>
    <dbReference type="NCBI Taxonomy" id="69355"/>
    <lineage>
        <taxon>Eukaryota</taxon>
        <taxon>Metazoa</taxon>
        <taxon>Ecdysozoa</taxon>
        <taxon>Arthropoda</taxon>
        <taxon>Crustacea</taxon>
        <taxon>Oligostraca</taxon>
        <taxon>Ostracoda</taxon>
        <taxon>Podocopa</taxon>
        <taxon>Podocopida</taxon>
        <taxon>Darwinulocopina</taxon>
        <taxon>Darwinuloidea</taxon>
        <taxon>Darwinulidae</taxon>
        <taxon>Darwinula</taxon>
    </lineage>
</organism>
<dbReference type="PANTHER" id="PTHR47958">
    <property type="entry name" value="ATP-DEPENDENT RNA HELICASE DBP3"/>
    <property type="match status" value="1"/>
</dbReference>
<evidence type="ECO:0000256" key="10">
    <source>
        <dbReference type="SAM" id="MobiDB-lite"/>
    </source>
</evidence>
<proteinExistence type="inferred from homology"/>
<evidence type="ECO:0000259" key="13">
    <source>
        <dbReference type="PROSITE" id="PS51195"/>
    </source>
</evidence>